<gene>
    <name evidence="3" type="ORF">C1SCF055_LOCUS31789</name>
</gene>
<keyword evidence="1" id="KW-0175">Coiled coil</keyword>
<dbReference type="EMBL" id="CAMXCT030003768">
    <property type="protein sequence ID" value="CAL4793436.1"/>
    <property type="molecule type" value="Genomic_DNA"/>
</dbReference>
<name>A0A9P1DBQ7_9DINO</name>
<evidence type="ECO:0000313" key="3">
    <source>
        <dbReference type="EMBL" id="CAI4006124.1"/>
    </source>
</evidence>
<dbReference type="EMBL" id="CAMXCT010003768">
    <property type="protein sequence ID" value="CAI4006124.1"/>
    <property type="molecule type" value="Genomic_DNA"/>
</dbReference>
<keyword evidence="6" id="KW-1185">Reference proteome</keyword>
<dbReference type="EMBL" id="CAMXCT020003768">
    <property type="protein sequence ID" value="CAL1159499.1"/>
    <property type="molecule type" value="Genomic_DNA"/>
</dbReference>
<feature type="coiled-coil region" evidence="1">
    <location>
        <begin position="162"/>
        <end position="189"/>
    </location>
</feature>
<evidence type="ECO:0000256" key="2">
    <source>
        <dbReference type="SAM" id="MobiDB-lite"/>
    </source>
</evidence>
<sequence>MADLRDPRDRGRPETREGPVALRPASRSLSVQDVTQSSINSASVSSSIFSLHRDVKGVSDAQARLVRVIEDVSQELHQRLSQHDQQLDQLSEKQETLQETFLQVQKEEKAWRQSLDAEYLRLRTLDGNFQTQMNYVESKLGQLEKCLTDRGRSNWSLDSQGQGRMQRQMEEFRGNLDTLEARLSGALSQQLQSQLLEIVQQQLQQVVQPQLQQQLQQQLKDVHVLDVQRLCEEQVKQLEQRLWSGQETLRKEALKREQHLAELQDAAQRLAQTAMQRAQASTEAHAQVFSASSSLNQRLQLVEKELQSLQRHEKERHKRRILRLEEDLAGAEETASAAALPSSAVVSPGSAKRELPEASADLLRIDELRVQLYTELSDARHVTTQLSGRVARCEAEILDLRQVMNAAAMEDGPPRRSPATPDWPSPWQVASRTEEPLQRVPGVPGNALPALPSPPSPAPAPPMGIDAAGPCPSSHSRLLQGMPEGPQLSSSRDTKDSSVPAQESPPRSSGRFGVLPPPKVTPAVEPATL</sequence>
<dbReference type="OrthoDB" id="423814at2759"/>
<feature type="coiled-coil region" evidence="1">
    <location>
        <begin position="73"/>
        <end position="107"/>
    </location>
</feature>
<feature type="coiled-coil region" evidence="1">
    <location>
        <begin position="256"/>
        <end position="334"/>
    </location>
</feature>
<feature type="region of interest" description="Disordered" evidence="2">
    <location>
        <begin position="1"/>
        <end position="29"/>
    </location>
</feature>
<dbReference type="AlphaFoldDB" id="A0A9P1DBQ7"/>
<reference evidence="4" key="2">
    <citation type="submission" date="2024-04" db="EMBL/GenBank/DDBJ databases">
        <authorList>
            <person name="Chen Y."/>
            <person name="Shah S."/>
            <person name="Dougan E. K."/>
            <person name="Thang M."/>
            <person name="Chan C."/>
        </authorList>
    </citation>
    <scope>NUCLEOTIDE SEQUENCE [LARGE SCALE GENOMIC DNA]</scope>
</reference>
<dbReference type="Proteomes" id="UP001152797">
    <property type="component" value="Unassembled WGS sequence"/>
</dbReference>
<comment type="caution">
    <text evidence="3">The sequence shown here is derived from an EMBL/GenBank/DDBJ whole genome shotgun (WGS) entry which is preliminary data.</text>
</comment>
<accession>A0A9P1DBQ7</accession>
<evidence type="ECO:0000313" key="4">
    <source>
        <dbReference type="EMBL" id="CAL1159499.1"/>
    </source>
</evidence>
<evidence type="ECO:0000256" key="1">
    <source>
        <dbReference type="SAM" id="Coils"/>
    </source>
</evidence>
<evidence type="ECO:0000313" key="6">
    <source>
        <dbReference type="Proteomes" id="UP001152797"/>
    </source>
</evidence>
<feature type="compositionally biased region" description="Basic and acidic residues" evidence="2">
    <location>
        <begin position="1"/>
        <end position="17"/>
    </location>
</feature>
<feature type="region of interest" description="Disordered" evidence="2">
    <location>
        <begin position="410"/>
        <end position="529"/>
    </location>
</feature>
<evidence type="ECO:0000313" key="5">
    <source>
        <dbReference type="EMBL" id="CAL4793436.1"/>
    </source>
</evidence>
<protein>
    <submittedName>
        <fullName evidence="5">Ubiquitin-like domain-containing protein</fullName>
    </submittedName>
</protein>
<feature type="compositionally biased region" description="Pro residues" evidence="2">
    <location>
        <begin position="451"/>
        <end position="462"/>
    </location>
</feature>
<reference evidence="3" key="1">
    <citation type="submission" date="2022-10" db="EMBL/GenBank/DDBJ databases">
        <authorList>
            <person name="Chen Y."/>
            <person name="Dougan E. K."/>
            <person name="Chan C."/>
            <person name="Rhodes N."/>
            <person name="Thang M."/>
        </authorList>
    </citation>
    <scope>NUCLEOTIDE SEQUENCE</scope>
</reference>
<proteinExistence type="predicted"/>
<feature type="compositionally biased region" description="Polar residues" evidence="2">
    <location>
        <begin position="487"/>
        <end position="507"/>
    </location>
</feature>
<organism evidence="3">
    <name type="scientific">Cladocopium goreaui</name>
    <dbReference type="NCBI Taxonomy" id="2562237"/>
    <lineage>
        <taxon>Eukaryota</taxon>
        <taxon>Sar</taxon>
        <taxon>Alveolata</taxon>
        <taxon>Dinophyceae</taxon>
        <taxon>Suessiales</taxon>
        <taxon>Symbiodiniaceae</taxon>
        <taxon>Cladocopium</taxon>
    </lineage>
</organism>